<dbReference type="eggNOG" id="COG3861">
    <property type="taxonomic scope" value="Bacteria"/>
</dbReference>
<evidence type="ECO:0008006" key="3">
    <source>
        <dbReference type="Google" id="ProtNLM"/>
    </source>
</evidence>
<gene>
    <name evidence="1" type="ordered locus">Intca_3545</name>
</gene>
<reference evidence="1 2" key="1">
    <citation type="journal article" date="2010" name="Stand. Genomic Sci.">
        <title>Complete genome sequence of Intrasporangium calvum type strain (7 KIP).</title>
        <authorList>
            <person name="Del Rio T.G."/>
            <person name="Chertkov O."/>
            <person name="Yasawong M."/>
            <person name="Lucas S."/>
            <person name="Deshpande S."/>
            <person name="Cheng J.F."/>
            <person name="Detter C."/>
            <person name="Tapia R."/>
            <person name="Han C."/>
            <person name="Goodwin L."/>
            <person name="Pitluck S."/>
            <person name="Liolios K."/>
            <person name="Ivanova N."/>
            <person name="Mavromatis K."/>
            <person name="Pati A."/>
            <person name="Chen A."/>
            <person name="Palaniappan K."/>
            <person name="Land M."/>
            <person name="Hauser L."/>
            <person name="Chang Y.J."/>
            <person name="Jeffries C.D."/>
            <person name="Rohde M."/>
            <person name="Pukall R."/>
            <person name="Sikorski J."/>
            <person name="Goker M."/>
            <person name="Woyke T."/>
            <person name="Bristow J."/>
            <person name="Eisen J.A."/>
            <person name="Markowitz V."/>
            <person name="Hugenholtz P."/>
            <person name="Kyrpides N.C."/>
            <person name="Klenk H.P."/>
            <person name="Lapidus A."/>
        </authorList>
    </citation>
    <scope>NUCLEOTIDE SEQUENCE [LARGE SCALE GENOMIC DNA]</scope>
    <source>
        <strain evidence="2">ATCC 23552 / DSM 43043 / JCM 3097 / NBRC 12989 / 7 KIP</strain>
    </source>
</reference>
<accession>E6S6K2</accession>
<protein>
    <recommendedName>
        <fullName evidence="3">PRC-barrel domain protein</fullName>
    </recommendedName>
</protein>
<organism evidence="1 2">
    <name type="scientific">Intrasporangium calvum (strain ATCC 23552 / DSM 43043 / JCM 3097 / NBRC 12989 / NCIMB 10167 / NRRL B-3866 / 7 KIP)</name>
    <dbReference type="NCBI Taxonomy" id="710696"/>
    <lineage>
        <taxon>Bacteria</taxon>
        <taxon>Bacillati</taxon>
        <taxon>Actinomycetota</taxon>
        <taxon>Actinomycetes</taxon>
        <taxon>Micrococcales</taxon>
        <taxon>Intrasporangiaceae</taxon>
        <taxon>Intrasporangium</taxon>
    </lineage>
</organism>
<dbReference type="KEGG" id="ica:Intca_3545"/>
<dbReference type="GO" id="GO:0030077">
    <property type="term" value="C:plasma membrane light-harvesting complex"/>
    <property type="evidence" value="ECO:0007669"/>
    <property type="project" value="InterPro"/>
</dbReference>
<dbReference type="OrthoDB" id="510842at2"/>
<proteinExistence type="predicted"/>
<dbReference type="GO" id="GO:0019684">
    <property type="term" value="P:photosynthesis, light reaction"/>
    <property type="evidence" value="ECO:0007669"/>
    <property type="project" value="InterPro"/>
</dbReference>
<dbReference type="Proteomes" id="UP000008914">
    <property type="component" value="Chromosome"/>
</dbReference>
<dbReference type="STRING" id="710696.Intca_3545"/>
<dbReference type="AlphaFoldDB" id="E6S6K2"/>
<dbReference type="Gene3D" id="3.90.50.10">
    <property type="entry name" value="Photosynthetic Reaction Center, subunit H, domain 2"/>
    <property type="match status" value="1"/>
</dbReference>
<dbReference type="InterPro" id="IPR011033">
    <property type="entry name" value="PRC_barrel-like_sf"/>
</dbReference>
<dbReference type="EMBL" id="CP002343">
    <property type="protein sequence ID" value="ADU50019.1"/>
    <property type="molecule type" value="Genomic_DNA"/>
</dbReference>
<dbReference type="SUPFAM" id="SSF50346">
    <property type="entry name" value="PRC-barrel domain"/>
    <property type="match status" value="1"/>
</dbReference>
<dbReference type="InterPro" id="IPR014747">
    <property type="entry name" value="Bac_photo_RC_H_C"/>
</dbReference>
<keyword evidence="2" id="KW-1185">Reference proteome</keyword>
<name>E6S6K2_INTC7</name>
<sequence length="136" mass="15317">MTAYNWDPWNYRENVYSARDGDVMGDVVEDATGRQHDLVGFRVEATDGSIGKVDSATDEVGASHLVVDTGPWIFGRKVMLPAGTIERVDWDDQAVYVDRTKDEIKDSPELGETGWDDPDYRDRLGGYYGDYYGPRV</sequence>
<evidence type="ECO:0000313" key="1">
    <source>
        <dbReference type="EMBL" id="ADU50019.1"/>
    </source>
</evidence>
<dbReference type="RefSeq" id="WP_013494326.1">
    <property type="nucleotide sequence ID" value="NC_014830.1"/>
</dbReference>
<evidence type="ECO:0000313" key="2">
    <source>
        <dbReference type="Proteomes" id="UP000008914"/>
    </source>
</evidence>
<dbReference type="HOGENOM" id="CLU_136247_1_0_11"/>